<dbReference type="EMBL" id="MT710715">
    <property type="protein sequence ID" value="QNA42571.1"/>
    <property type="molecule type" value="Genomic_DNA"/>
</dbReference>
<dbReference type="AlphaFoldDB" id="A0A7G5XAR8"/>
<sequence length="232" mass="25259">MAPYGAVPLGTLSILGFVASAQEAAVREPQIFFNLTYTECLDKVAAYSGSAPDNSGLPWDDTMSSFPSNETDDGVQAETGSSLSRRGRIFNLGKREPVGEEILNDAVTNDMLQALHDLCVERYGTGWRAASGSCTGRQRNVVCGLPGVSGRGRGQEGRRSKVCPEGQECTTFEAANFRSNRATFPLCGPRVEVNGKHDIGRHTEWEGVWYPERPKSPGTYDSLAPVLRIIWQ</sequence>
<reference evidence="3" key="1">
    <citation type="submission" date="2020-07" db="EMBL/GenBank/DDBJ databases">
        <title>Identification and expression of Secreted In Xylem (SIX) pathogenicity genes in Fusarium oxysporum f. sp. pisi.</title>
        <authorList>
            <person name="Jenkins S."/>
            <person name="Taylor A."/>
            <person name="Jackson A.C."/>
            <person name="Armitage A.D."/>
            <person name="Bates H.J."/>
            <person name="Mead A."/>
            <person name="Harrison R.J."/>
            <person name="Clarkson J.P."/>
        </authorList>
    </citation>
    <scope>NUCLEOTIDE SEQUENCE</scope>
    <source>
        <strain evidence="3">FOP1</strain>
    </source>
</reference>
<proteinExistence type="predicted"/>
<keyword evidence="2" id="KW-0732">Signal</keyword>
<dbReference type="SMR" id="A0A7G5XAR8"/>
<feature type="signal peptide" evidence="2">
    <location>
        <begin position="1"/>
        <end position="21"/>
    </location>
</feature>
<evidence type="ECO:0000256" key="2">
    <source>
        <dbReference type="SAM" id="SignalP"/>
    </source>
</evidence>
<accession>A0A7G5XAR8</accession>
<evidence type="ECO:0000256" key="1">
    <source>
        <dbReference type="SAM" id="MobiDB-lite"/>
    </source>
</evidence>
<name>A0A7G5XAR8_FUSOX</name>
<organism evidence="3">
    <name type="scientific">Fusarium oxysporum f. sp. pisi</name>
    <dbReference type="NCBI Taxonomy" id="179143"/>
    <lineage>
        <taxon>Eukaryota</taxon>
        <taxon>Fungi</taxon>
        <taxon>Dikarya</taxon>
        <taxon>Ascomycota</taxon>
        <taxon>Pezizomycotina</taxon>
        <taxon>Sordariomycetes</taxon>
        <taxon>Hypocreomycetidae</taxon>
        <taxon>Hypocreales</taxon>
        <taxon>Nectriaceae</taxon>
        <taxon>Fusarium</taxon>
        <taxon>Fusarium oxysporum species complex</taxon>
    </lineage>
</organism>
<protein>
    <submittedName>
        <fullName evidence="3">Secreted in xylem 1</fullName>
    </submittedName>
</protein>
<evidence type="ECO:0000313" key="3">
    <source>
        <dbReference type="EMBL" id="QNA42571.1"/>
    </source>
</evidence>
<gene>
    <name evidence="3" type="primary">SIX1</name>
</gene>
<feature type="region of interest" description="Disordered" evidence="1">
    <location>
        <begin position="55"/>
        <end position="81"/>
    </location>
</feature>
<feature type="chain" id="PRO_5028923538" evidence="2">
    <location>
        <begin position="22"/>
        <end position="232"/>
    </location>
</feature>